<dbReference type="RefSeq" id="XP_002422889.1">
    <property type="nucleotide sequence ID" value="XM_002422844.1"/>
</dbReference>
<dbReference type="OrthoDB" id="424753at2759"/>
<dbReference type="EMBL" id="AAZO01000260">
    <property type="status" value="NOT_ANNOTATED_CDS"/>
    <property type="molecule type" value="Genomic_DNA"/>
</dbReference>
<evidence type="ECO:0000313" key="7">
    <source>
        <dbReference type="Proteomes" id="UP000009046"/>
    </source>
</evidence>
<organism>
    <name type="scientific">Pediculus humanus subsp. corporis</name>
    <name type="common">Body louse</name>
    <dbReference type="NCBI Taxonomy" id="121224"/>
    <lineage>
        <taxon>Eukaryota</taxon>
        <taxon>Metazoa</taxon>
        <taxon>Ecdysozoa</taxon>
        <taxon>Arthropoda</taxon>
        <taxon>Hexapoda</taxon>
        <taxon>Insecta</taxon>
        <taxon>Pterygota</taxon>
        <taxon>Neoptera</taxon>
        <taxon>Paraneoptera</taxon>
        <taxon>Psocodea</taxon>
        <taxon>Troctomorpha</taxon>
        <taxon>Phthiraptera</taxon>
        <taxon>Anoplura</taxon>
        <taxon>Pediculidae</taxon>
        <taxon>Pediculus</taxon>
    </lineage>
</organism>
<dbReference type="FunCoup" id="E0V9U5">
    <property type="interactions" value="24"/>
</dbReference>
<dbReference type="GO" id="GO:0006508">
    <property type="term" value="P:proteolysis"/>
    <property type="evidence" value="ECO:0007669"/>
    <property type="project" value="InterPro"/>
</dbReference>
<evidence type="ECO:0000256" key="3">
    <source>
        <dbReference type="PROSITE-ProRule" id="PRU00239"/>
    </source>
</evidence>
<dbReference type="SMART" id="SM00230">
    <property type="entry name" value="CysPc"/>
    <property type="match status" value="1"/>
</dbReference>
<dbReference type="CDD" id="cd00214">
    <property type="entry name" value="Calpain_III"/>
    <property type="match status" value="1"/>
</dbReference>
<dbReference type="PANTHER" id="PTHR10183">
    <property type="entry name" value="CALPAIN"/>
    <property type="match status" value="1"/>
</dbReference>
<dbReference type="PANTHER" id="PTHR10183:SF394">
    <property type="entry name" value="CALPAIN-C"/>
    <property type="match status" value="1"/>
</dbReference>
<keyword evidence="5" id="KW-0378">Hydrolase</keyword>
<dbReference type="SUPFAM" id="SSF47473">
    <property type="entry name" value="EF-hand"/>
    <property type="match status" value="1"/>
</dbReference>
<evidence type="ECO:0000313" key="5">
    <source>
        <dbReference type="EMBL" id="EEB10151.1"/>
    </source>
</evidence>
<dbReference type="InterPro" id="IPR022684">
    <property type="entry name" value="Calpain_cysteine_protease"/>
</dbReference>
<dbReference type="CTD" id="8233851"/>
<dbReference type="EMBL" id="AAZO01000261">
    <property type="status" value="NOT_ANNOTATED_CDS"/>
    <property type="molecule type" value="Genomic_DNA"/>
</dbReference>
<dbReference type="AlphaFoldDB" id="E0V9U5"/>
<dbReference type="HOGENOM" id="CLU_010982_0_1_1"/>
<dbReference type="SUPFAM" id="SSF54001">
    <property type="entry name" value="Cysteine proteinases"/>
    <property type="match status" value="1"/>
</dbReference>
<dbReference type="STRING" id="121224.E0V9U5"/>
<dbReference type="VEuPathDB" id="VectorBase:PHUM021780"/>
<dbReference type="EMBL" id="AAZO01000258">
    <property type="status" value="NOT_ANNOTATED_CDS"/>
    <property type="molecule type" value="Genomic_DNA"/>
</dbReference>
<evidence type="ECO:0000256" key="1">
    <source>
        <dbReference type="ARBA" id="ARBA00007623"/>
    </source>
</evidence>
<evidence type="ECO:0000259" key="4">
    <source>
        <dbReference type="PROSITE" id="PS50203"/>
    </source>
</evidence>
<protein>
    <submittedName>
        <fullName evidence="5 6">Calpain C, putative</fullName>
        <ecNumber evidence="5">3.4.22.52</ecNumber>
    </submittedName>
</protein>
<dbReference type="PROSITE" id="PS50203">
    <property type="entry name" value="CALPAIN_CAT"/>
    <property type="match status" value="1"/>
</dbReference>
<dbReference type="Proteomes" id="UP000009046">
    <property type="component" value="Unassembled WGS sequence"/>
</dbReference>
<dbReference type="eggNOG" id="KOG0045">
    <property type="taxonomic scope" value="Eukaryota"/>
</dbReference>
<dbReference type="InterPro" id="IPR022682">
    <property type="entry name" value="Calpain_domain_III"/>
</dbReference>
<dbReference type="EMBL" id="DS234996">
    <property type="protein sequence ID" value="EEB10151.1"/>
    <property type="molecule type" value="Genomic_DNA"/>
</dbReference>
<dbReference type="OMA" id="ASNCFWA"/>
<dbReference type="GO" id="GO:0005737">
    <property type="term" value="C:cytoplasm"/>
    <property type="evidence" value="ECO:0007669"/>
    <property type="project" value="TreeGrafter"/>
</dbReference>
<dbReference type="KEGG" id="phu:Phum_PHUM021780"/>
<reference evidence="6" key="3">
    <citation type="submission" date="2021-02" db="UniProtKB">
        <authorList>
            <consortium name="EnsemblMetazoa"/>
        </authorList>
    </citation>
    <scope>IDENTIFICATION</scope>
    <source>
        <strain evidence="6">USDA</strain>
    </source>
</reference>
<comment type="similarity">
    <text evidence="1">Belongs to the peptidase C2 family.</text>
</comment>
<dbReference type="SMART" id="SM00720">
    <property type="entry name" value="calpain_III"/>
    <property type="match status" value="1"/>
</dbReference>
<dbReference type="EMBL" id="AAZO01000259">
    <property type="status" value="NOT_ANNOTATED_CDS"/>
    <property type="molecule type" value="Genomic_DNA"/>
</dbReference>
<evidence type="ECO:0000313" key="6">
    <source>
        <dbReference type="EnsemblMetazoa" id="PHUM021780-PA"/>
    </source>
</evidence>
<dbReference type="CDD" id="cd00044">
    <property type="entry name" value="CysPc"/>
    <property type="match status" value="1"/>
</dbReference>
<dbReference type="EC" id="3.4.22.52" evidence="5"/>
<dbReference type="InterPro" id="IPR022683">
    <property type="entry name" value="Calpain_III"/>
</dbReference>
<gene>
    <name evidence="6" type="primary">8233851</name>
    <name evidence="5" type="ORF">Phum_PHUM021780</name>
</gene>
<accession>E0V9U5</accession>
<reference evidence="5" key="1">
    <citation type="submission" date="2007-04" db="EMBL/GenBank/DDBJ databases">
        <title>Annotation of Pediculus humanus corporis strain USDA.</title>
        <authorList>
            <person name="Kirkness E."/>
            <person name="Hannick L."/>
            <person name="Hass B."/>
            <person name="Bruggner R."/>
            <person name="Lawson D."/>
            <person name="Bidwell S."/>
            <person name="Joardar V."/>
            <person name="Caler E."/>
            <person name="Walenz B."/>
            <person name="Inman J."/>
            <person name="Schobel S."/>
            <person name="Galinsky K."/>
            <person name="Amedeo P."/>
            <person name="Strausberg R."/>
        </authorList>
    </citation>
    <scope>NUCLEOTIDE SEQUENCE</scope>
    <source>
        <strain evidence="5">USDA</strain>
    </source>
</reference>
<evidence type="ECO:0000256" key="2">
    <source>
        <dbReference type="PIRSR" id="PIRSR622684-1"/>
    </source>
</evidence>
<dbReference type="Gene3D" id="1.10.238.10">
    <property type="entry name" value="EF-hand"/>
    <property type="match status" value="1"/>
</dbReference>
<dbReference type="Pfam" id="PF00648">
    <property type="entry name" value="Peptidase_C2"/>
    <property type="match status" value="1"/>
</dbReference>
<sequence length="674" mass="76927">MTDYEKIKRSCLKRGELWEDPDFPATQSSVFYHQTPPFQFTWKRPKELCNRPVFVNDAPAQFDVSPGKMGDRWLVSCLGVLYLSKGLFYRVVPADQNFCTPDHYVGVFRFRLWWCGEWVEVLVDDRLPTVHGRLAFLQSTNSDQFWPGLLEKAYAKLHGSYEALKYGSLLDGLADLTGGITESINIRQDPTACGRMLNKLLEMTSLITCTVQSPNQQVRNQQPEKLANGIQLGINYRLYTVDRVETFGGEPIQLIKLRNPLGPGGEYVGAWARDSVDWDEVPPHEKERLSARHMGDGEFWISYSDFMKTFTHLEIVHLDNETSRDEPSLHHKTTWQMRIYQGAWQKGVSAGGCRNNPDMFHINPQLHLILSEGEEVVLSLNQHSIMEPKVIGFTAYSLPKNNTEIIGKQFFKRNKSLANSQYTNSRQVSHRCQLEQGGYLILPTTFEPGQESNFTNDVTVFSNDNFLFRVIIIIIIDFFFRLLDTQPSLIKSAIVKAPAIHDGKSFSQYEAVFLQLADEHRTVNAFELQELLDACLPNDYIKSCASMEVCRQIVLTLDSTGCGRLKFNDFKDLMCSLKYWQTAFKNHSKEKIGILKAERLKDALLEVGFQLGTDVISILILRYMRKDGTLRFGDFVSTILHLSVAFNVFESKDPLQNGTIKLSLAEWLKSSLTC</sequence>
<feature type="active site" evidence="2">
    <location>
        <position position="259"/>
    </location>
</feature>
<dbReference type="Pfam" id="PF01067">
    <property type="entry name" value="Calpain_III"/>
    <property type="match status" value="1"/>
</dbReference>
<proteinExistence type="inferred from homology"/>
<reference evidence="5" key="2">
    <citation type="submission" date="2007-04" db="EMBL/GenBank/DDBJ databases">
        <title>The genome of the human body louse.</title>
        <authorList>
            <consortium name="The Human Body Louse Genome Consortium"/>
            <person name="Kirkness E."/>
            <person name="Walenz B."/>
            <person name="Hass B."/>
            <person name="Bruggner R."/>
            <person name="Strausberg R."/>
        </authorList>
    </citation>
    <scope>NUCLEOTIDE SEQUENCE</scope>
    <source>
        <strain evidence="5">USDA</strain>
    </source>
</reference>
<name>E0V9U5_PEDHC</name>
<comment type="caution">
    <text evidence="3">Lacks conserved residue(s) required for the propagation of feature annotation.</text>
</comment>
<dbReference type="MEROPS" id="C02.007"/>
<dbReference type="InterPro" id="IPR033883">
    <property type="entry name" value="C2_III"/>
</dbReference>
<dbReference type="EnsemblMetazoa" id="PHUM021780-RA">
    <property type="protein sequence ID" value="PHUM021780-PA"/>
    <property type="gene ID" value="PHUM021780"/>
</dbReference>
<dbReference type="Gene3D" id="2.60.120.380">
    <property type="match status" value="1"/>
</dbReference>
<dbReference type="GeneID" id="8233851"/>
<dbReference type="GO" id="GO:0004198">
    <property type="term" value="F:calcium-dependent cysteine-type endopeptidase activity"/>
    <property type="evidence" value="ECO:0007669"/>
    <property type="project" value="UniProtKB-EC"/>
</dbReference>
<dbReference type="InParanoid" id="E0V9U5"/>
<dbReference type="Gene3D" id="3.90.70.10">
    <property type="entry name" value="Cysteine proteinases"/>
    <property type="match status" value="1"/>
</dbReference>
<dbReference type="InterPro" id="IPR011992">
    <property type="entry name" value="EF-hand-dom_pair"/>
</dbReference>
<dbReference type="InterPro" id="IPR036213">
    <property type="entry name" value="Calpain_III_sf"/>
</dbReference>
<dbReference type="SUPFAM" id="SSF49758">
    <property type="entry name" value="Calpain large subunit, middle domain (domain III)"/>
    <property type="match status" value="1"/>
</dbReference>
<dbReference type="InterPro" id="IPR038765">
    <property type="entry name" value="Papain-like_cys_pep_sf"/>
</dbReference>
<dbReference type="InterPro" id="IPR001300">
    <property type="entry name" value="Peptidase_C2_calpain_cat"/>
</dbReference>
<keyword evidence="7" id="KW-1185">Reference proteome</keyword>
<feature type="domain" description="Calpain catalytic" evidence="4">
    <location>
        <begin position="17"/>
        <end position="319"/>
    </location>
</feature>
<dbReference type="FunFam" id="3.90.70.10:FF:000114">
    <property type="entry name" value="Calpain a"/>
    <property type="match status" value="1"/>
</dbReference>
<dbReference type="PRINTS" id="PR00704">
    <property type="entry name" value="CALPAIN"/>
</dbReference>